<evidence type="ECO:0000256" key="1">
    <source>
        <dbReference type="ARBA" id="ARBA00004651"/>
    </source>
</evidence>
<dbReference type="Pfam" id="PF01544">
    <property type="entry name" value="CorA"/>
    <property type="match status" value="1"/>
</dbReference>
<dbReference type="Gene3D" id="3.30.460.20">
    <property type="entry name" value="CorA soluble domain-like"/>
    <property type="match status" value="1"/>
</dbReference>
<dbReference type="InterPro" id="IPR045861">
    <property type="entry name" value="CorA_cytoplasmic_dom"/>
</dbReference>
<organism evidence="9 10">
    <name type="scientific">Pilimelia columellifera subsp. columellifera</name>
    <dbReference type="NCBI Taxonomy" id="706583"/>
    <lineage>
        <taxon>Bacteria</taxon>
        <taxon>Bacillati</taxon>
        <taxon>Actinomycetota</taxon>
        <taxon>Actinomycetes</taxon>
        <taxon>Micromonosporales</taxon>
        <taxon>Micromonosporaceae</taxon>
        <taxon>Pilimelia</taxon>
    </lineage>
</organism>
<reference evidence="9 10" key="1">
    <citation type="journal article" date="2019" name="Int. J. Syst. Evol. Microbiol.">
        <title>The Global Catalogue of Microorganisms (GCM) 10K type strain sequencing project: providing services to taxonomists for standard genome sequencing and annotation.</title>
        <authorList>
            <consortium name="The Broad Institute Genomics Platform"/>
            <consortium name="The Broad Institute Genome Sequencing Center for Infectious Disease"/>
            <person name="Wu L."/>
            <person name="Ma J."/>
        </authorList>
    </citation>
    <scope>NUCLEOTIDE SEQUENCE [LARGE SCALE GENOMIC DNA]</scope>
    <source>
        <strain evidence="9 10">JCM 3367</strain>
    </source>
</reference>
<evidence type="ECO:0000256" key="3">
    <source>
        <dbReference type="ARBA" id="ARBA00022448"/>
    </source>
</evidence>
<keyword evidence="3" id="KW-0813">Transport</keyword>
<comment type="subcellular location">
    <subcellularLocation>
        <location evidence="1">Cell membrane</location>
        <topology evidence="1">Multi-pass membrane protein</topology>
    </subcellularLocation>
</comment>
<dbReference type="EMBL" id="BAAARY010000005">
    <property type="protein sequence ID" value="GAA2518040.1"/>
    <property type="molecule type" value="Genomic_DNA"/>
</dbReference>
<dbReference type="Gene3D" id="1.20.58.340">
    <property type="entry name" value="Magnesium transport protein CorA, transmembrane region"/>
    <property type="match status" value="2"/>
</dbReference>
<keyword evidence="4" id="KW-1003">Cell membrane</keyword>
<feature type="transmembrane region" description="Helical" evidence="8">
    <location>
        <begin position="270"/>
        <end position="289"/>
    </location>
</feature>
<evidence type="ECO:0000313" key="9">
    <source>
        <dbReference type="EMBL" id="GAA2518040.1"/>
    </source>
</evidence>
<dbReference type="SUPFAM" id="SSF144083">
    <property type="entry name" value="Magnesium transport protein CorA, transmembrane region"/>
    <property type="match status" value="1"/>
</dbReference>
<keyword evidence="7 8" id="KW-0472">Membrane</keyword>
<comment type="caution">
    <text evidence="9">The sequence shown here is derived from an EMBL/GenBank/DDBJ whole genome shotgun (WGS) entry which is preliminary data.</text>
</comment>
<evidence type="ECO:0000256" key="4">
    <source>
        <dbReference type="ARBA" id="ARBA00022475"/>
    </source>
</evidence>
<dbReference type="PANTHER" id="PTHR46494">
    <property type="entry name" value="CORA FAMILY METAL ION TRANSPORTER (EUROFUNG)"/>
    <property type="match status" value="1"/>
</dbReference>
<feature type="transmembrane region" description="Helical" evidence="8">
    <location>
        <begin position="301"/>
        <end position="319"/>
    </location>
</feature>
<name>A0ABN3NBR3_9ACTN</name>
<comment type="similarity">
    <text evidence="2">Belongs to the CorA metal ion transporter (MIT) (TC 1.A.35) family.</text>
</comment>
<evidence type="ECO:0000256" key="7">
    <source>
        <dbReference type="ARBA" id="ARBA00023136"/>
    </source>
</evidence>
<protein>
    <submittedName>
        <fullName evidence="9">Magnesium/cobalt transporter CorA</fullName>
    </submittedName>
</protein>
<sequence>MTGGAVQCTLYADGRPVAADVGPVEALAEAHRRPGSFVWLNLHEPDDALIADVSAAYSLHDLSSRTRLDQVADEVSVLTLGTVAVVAPALRDDEGDIVATGTLTLIVGPAFVITVGRDVAVALDPVRVELTERRRLMAFGRWGLAYAIADHVVAGYLDVLEQLAQEINTLEEQVFAPGVTDGSVPHIYELQRELVEFRRAVVPAQRPLSLLVDGVTADVPSKVRRYLHGVLEHLTRALDQINSYDDLLNSILQARLAQVSVDQNNDMRKIASWAAIAATQTVIAGVYGMNFRHMPELGWHYGYLFALSVMIGAGLLLYWRLRRSGWL</sequence>
<dbReference type="RefSeq" id="WP_344169997.1">
    <property type="nucleotide sequence ID" value="NZ_BAAARY010000005.1"/>
</dbReference>
<keyword evidence="5 8" id="KW-0812">Transmembrane</keyword>
<keyword evidence="10" id="KW-1185">Reference proteome</keyword>
<keyword evidence="6 8" id="KW-1133">Transmembrane helix</keyword>
<dbReference type="SUPFAM" id="SSF143865">
    <property type="entry name" value="CorA soluble domain-like"/>
    <property type="match status" value="1"/>
</dbReference>
<gene>
    <name evidence="9" type="primary">corA_1</name>
    <name evidence="9" type="ORF">GCM10010201_13650</name>
</gene>
<evidence type="ECO:0000313" key="10">
    <source>
        <dbReference type="Proteomes" id="UP001499978"/>
    </source>
</evidence>
<dbReference type="CDD" id="cd12830">
    <property type="entry name" value="MtCorA-like"/>
    <property type="match status" value="1"/>
</dbReference>
<evidence type="ECO:0000256" key="6">
    <source>
        <dbReference type="ARBA" id="ARBA00022989"/>
    </source>
</evidence>
<evidence type="ECO:0000256" key="5">
    <source>
        <dbReference type="ARBA" id="ARBA00022692"/>
    </source>
</evidence>
<evidence type="ECO:0000256" key="2">
    <source>
        <dbReference type="ARBA" id="ARBA00009765"/>
    </source>
</evidence>
<dbReference type="InterPro" id="IPR045863">
    <property type="entry name" value="CorA_TM1_TM2"/>
</dbReference>
<dbReference type="InterPro" id="IPR002523">
    <property type="entry name" value="MgTranspt_CorA/ZnTranspt_ZntB"/>
</dbReference>
<dbReference type="PANTHER" id="PTHR46494:SF1">
    <property type="entry name" value="CORA FAMILY METAL ION TRANSPORTER (EUROFUNG)"/>
    <property type="match status" value="1"/>
</dbReference>
<accession>A0ABN3NBR3</accession>
<proteinExistence type="inferred from homology"/>
<evidence type="ECO:0000256" key="8">
    <source>
        <dbReference type="SAM" id="Phobius"/>
    </source>
</evidence>
<dbReference type="Proteomes" id="UP001499978">
    <property type="component" value="Unassembled WGS sequence"/>
</dbReference>